<evidence type="ECO:0000256" key="5">
    <source>
        <dbReference type="ARBA" id="ARBA00022454"/>
    </source>
</evidence>
<evidence type="ECO:0000259" key="13">
    <source>
        <dbReference type="Pfam" id="PF17404"/>
    </source>
</evidence>
<gene>
    <name evidence="18" type="primary">LOC113790536</name>
</gene>
<evidence type="ECO:0000259" key="12">
    <source>
        <dbReference type="Pfam" id="PF17403"/>
    </source>
</evidence>
<dbReference type="InterPro" id="IPR035368">
    <property type="entry name" value="Nrap_D3"/>
</dbReference>
<evidence type="ECO:0000256" key="2">
    <source>
        <dbReference type="ARBA" id="ARBA00004604"/>
    </source>
</evidence>
<dbReference type="GO" id="GO:0032545">
    <property type="term" value="C:CURI complex"/>
    <property type="evidence" value="ECO:0007669"/>
    <property type="project" value="TreeGrafter"/>
</dbReference>
<evidence type="ECO:0000256" key="7">
    <source>
        <dbReference type="ARBA" id="ARBA00023242"/>
    </source>
</evidence>
<feature type="domain" description="Nrap protein" evidence="14">
    <location>
        <begin position="566"/>
        <end position="740"/>
    </location>
</feature>
<evidence type="ECO:0000256" key="10">
    <source>
        <dbReference type="RuleBase" id="RU364032"/>
    </source>
</evidence>
<dbReference type="OrthoDB" id="10251401at2759"/>
<dbReference type="Pfam" id="PF17404">
    <property type="entry name" value="Nrap_D3"/>
    <property type="match status" value="1"/>
</dbReference>
<evidence type="ECO:0000256" key="4">
    <source>
        <dbReference type="ARBA" id="ARBA00016437"/>
    </source>
</evidence>
<dbReference type="GO" id="GO:0006364">
    <property type="term" value="P:rRNA processing"/>
    <property type="evidence" value="ECO:0007669"/>
    <property type="project" value="TreeGrafter"/>
</dbReference>
<dbReference type="OMA" id="NPHGGKE"/>
<dbReference type="GO" id="GO:0005694">
    <property type="term" value="C:chromosome"/>
    <property type="evidence" value="ECO:0007669"/>
    <property type="project" value="UniProtKB-SubCell"/>
</dbReference>
<dbReference type="InterPro" id="IPR035367">
    <property type="entry name" value="Nrap_D2"/>
</dbReference>
<evidence type="ECO:0000259" key="14">
    <source>
        <dbReference type="Pfam" id="PF17405"/>
    </source>
</evidence>
<evidence type="ECO:0000256" key="1">
    <source>
        <dbReference type="ARBA" id="ARBA00004286"/>
    </source>
</evidence>
<dbReference type="CTD" id="41973"/>
<evidence type="ECO:0000259" key="16">
    <source>
        <dbReference type="Pfam" id="PF17407"/>
    </source>
</evidence>
<keyword evidence="17" id="KW-1185">Reference proteome</keyword>
<evidence type="ECO:0000313" key="18">
    <source>
        <dbReference type="RefSeq" id="XP_027196020.1"/>
    </source>
</evidence>
<dbReference type="GO" id="GO:0006409">
    <property type="term" value="P:tRNA export from nucleus"/>
    <property type="evidence" value="ECO:0007669"/>
    <property type="project" value="TreeGrafter"/>
</dbReference>
<evidence type="ECO:0000313" key="17">
    <source>
        <dbReference type="Proteomes" id="UP000515146"/>
    </source>
</evidence>
<dbReference type="Pfam" id="PF17405">
    <property type="entry name" value="Nrap_D4"/>
    <property type="match status" value="1"/>
</dbReference>
<evidence type="ECO:0000259" key="15">
    <source>
        <dbReference type="Pfam" id="PF17406"/>
    </source>
</evidence>
<dbReference type="KEGG" id="dpte:113790536"/>
<dbReference type="Pfam" id="PF17407">
    <property type="entry name" value="Nrap_D6"/>
    <property type="match status" value="1"/>
</dbReference>
<organism evidence="17 18">
    <name type="scientific">Dermatophagoides pteronyssinus</name>
    <name type="common">European house dust mite</name>
    <dbReference type="NCBI Taxonomy" id="6956"/>
    <lineage>
        <taxon>Eukaryota</taxon>
        <taxon>Metazoa</taxon>
        <taxon>Ecdysozoa</taxon>
        <taxon>Arthropoda</taxon>
        <taxon>Chelicerata</taxon>
        <taxon>Arachnida</taxon>
        <taxon>Acari</taxon>
        <taxon>Acariformes</taxon>
        <taxon>Sarcoptiformes</taxon>
        <taxon>Astigmata</taxon>
        <taxon>Psoroptidia</taxon>
        <taxon>Analgoidea</taxon>
        <taxon>Pyroglyphidae</taxon>
        <taxon>Dermatophagoidinae</taxon>
        <taxon>Dermatophagoides</taxon>
    </lineage>
</organism>
<feature type="domain" description="Nrap protein" evidence="16">
    <location>
        <begin position="923"/>
        <end position="1058"/>
    </location>
</feature>
<dbReference type="Gene3D" id="3.30.70.3030">
    <property type="match status" value="1"/>
</dbReference>
<dbReference type="Pfam" id="PF17403">
    <property type="entry name" value="Nrap_D2"/>
    <property type="match status" value="1"/>
</dbReference>
<feature type="domain" description="Nrap protein" evidence="12">
    <location>
        <begin position="241"/>
        <end position="373"/>
    </location>
</feature>
<accession>A0A6P6XRK4</accession>
<dbReference type="GO" id="GO:0003723">
    <property type="term" value="F:RNA binding"/>
    <property type="evidence" value="ECO:0007669"/>
    <property type="project" value="UniProtKB-KW"/>
</dbReference>
<evidence type="ECO:0000259" key="11">
    <source>
        <dbReference type="Pfam" id="PF03813"/>
    </source>
</evidence>
<feature type="domain" description="Nrap protein" evidence="13">
    <location>
        <begin position="383"/>
        <end position="537"/>
    </location>
</feature>
<comment type="subunit">
    <text evidence="9">Part of the small subunit (SSU) processome, composed of more than 70 proteins and the RNA chaperone small nucleolar RNA (snoRNA) U3.</text>
</comment>
<dbReference type="InterPro" id="IPR035371">
    <property type="entry name" value="Nrap_D6"/>
</dbReference>
<dbReference type="GO" id="GO:0032040">
    <property type="term" value="C:small-subunit processome"/>
    <property type="evidence" value="ECO:0007669"/>
    <property type="project" value="TreeGrafter"/>
</dbReference>
<dbReference type="GO" id="GO:0034456">
    <property type="term" value="C:UTP-C complex"/>
    <property type="evidence" value="ECO:0007669"/>
    <property type="project" value="TreeGrafter"/>
</dbReference>
<dbReference type="InterPro" id="IPR005554">
    <property type="entry name" value="NOL6/Upt22"/>
</dbReference>
<comment type="similarity">
    <text evidence="3 10">Belongs to the NRAP family.</text>
</comment>
<dbReference type="Proteomes" id="UP000515146">
    <property type="component" value="Unplaced"/>
</dbReference>
<evidence type="ECO:0000256" key="6">
    <source>
        <dbReference type="ARBA" id="ARBA00022884"/>
    </source>
</evidence>
<comment type="function">
    <text evidence="8">Part of the small subunit (SSU) processome, first precursor of the small eukaryotic ribosomal subunit. During the assembly of the SSU processome in the nucleolus, many ribosome biogenesis factors, an RNA chaperone and ribosomal proteins associate with the nascent pre-rRNA and work in concert to generate RNA folding, modifications, rearrangements and cleavage as well as targeted degradation of pre-ribosomal RNA by the RNA exosome.</text>
</comment>
<dbReference type="FunCoup" id="A0A6P6XRK4">
    <property type="interactions" value="1325"/>
</dbReference>
<dbReference type="InterPro" id="IPR035369">
    <property type="entry name" value="Nrap_D4"/>
</dbReference>
<evidence type="ECO:0000256" key="9">
    <source>
        <dbReference type="ARBA" id="ARBA00035020"/>
    </source>
</evidence>
<dbReference type="RefSeq" id="XP_027196020.1">
    <property type="nucleotide sequence ID" value="XM_027340219.1"/>
</dbReference>
<evidence type="ECO:0000256" key="8">
    <source>
        <dbReference type="ARBA" id="ARBA00035000"/>
    </source>
</evidence>
<feature type="domain" description="Nrap protein" evidence="11">
    <location>
        <begin position="99"/>
        <end position="235"/>
    </location>
</feature>
<protein>
    <recommendedName>
        <fullName evidence="4 10">Nucleolar protein 6</fullName>
    </recommendedName>
</protein>
<name>A0A6P6XRK4_DERPT</name>
<dbReference type="Gene3D" id="1.10.1410.10">
    <property type="match status" value="1"/>
</dbReference>
<proteinExistence type="inferred from homology"/>
<dbReference type="InterPro" id="IPR035370">
    <property type="entry name" value="Nrap_D5"/>
</dbReference>
<keyword evidence="6 10" id="KW-0694">RNA-binding</keyword>
<dbReference type="InParanoid" id="A0A6P6XRK4"/>
<keyword evidence="5" id="KW-0158">Chromosome</keyword>
<reference evidence="18" key="1">
    <citation type="submission" date="2025-08" db="UniProtKB">
        <authorList>
            <consortium name="RefSeq"/>
        </authorList>
    </citation>
    <scope>IDENTIFICATION</scope>
    <source>
        <strain evidence="18">Airmid</strain>
    </source>
</reference>
<dbReference type="AlphaFoldDB" id="A0A6P6XRK4"/>
<dbReference type="PANTHER" id="PTHR17972">
    <property type="entry name" value="NUCLEOLAR RNA-ASSOCIATED PROTEIN"/>
    <property type="match status" value="1"/>
</dbReference>
<keyword evidence="7 10" id="KW-0539">Nucleus</keyword>
<sequence>MAKIEKVENILLRHRIGEKNATKITTWIDSLRLRLSQLENVPAQKLNSNLLINVKCPIDEQLFEKCEASFLFQSPVAVHVVGSYALQCNSRNNDDHFEIDLLLEIPKSCWQKKDHMDFVYHYKRAFYLAYIAQHLNHCNDLILGLQFRRFNGDHLNTCIHLIPTGKLGLHYRFNIFATASYGKTFVYKTFHPTKCLIQNKALITNEEFESTPYYNQTILNDLTIVQASEYMKNLISNHSNVKDSLILMRIWLDKRNLRRHFAHIVTLLTCYLLENNLLNPNSSSIQIFETILSKLKDSDWQTNPLVINFVDDNIQEVDKECYMKNFSVNLIESSSNSNMCYNLNQGIYERIKLDCHQTIKILNSKQVDFDEIFQNSINFTSYFDFSISILGDCLKQDQLKNQKFYIQCGKNLTQTMVLDIQNLIQQAVGERLTLIQPENYLHQESWDLNAQPITSTRSIVFGILIRRENFLDQIIKGPMANQPEANNFRELWGTKRSEIRRFQNGDIRECVVWEAQTFSDRRLIVLNAIKHVMNRRMNLKLNAISWTYNYLDEMLEMRNLKFNDPQFHYGTGEECFSLINQTINMIKKHLHNLKNVSFKVNDVVNIDPAARHTDVYPPLPINSRPKNVQNQCNIFDCNAMEDKIKYIRPINLVVRLDAIGQKFSNNLEEFQNQKYLLIHELAKSLRECCQNVFVKLNSSHLDIYIQGFVFRLIIALQKELSIHRQISSNTKRPKFSGNIEADQIEFKTQVLPAICGSLNAFQNENFCYDLTCRLFKRWLSRQMIKHFFEEITIDLLVAYLFQHDSHVYPSNNSHLTMFIRVLDFIGHFDFVKNLIFLNFNNSLTIERMDSIRQSFQEQRANWPIITIVTGHDRKLSQHTRLSPDTQIVFHLQRLARIQHDQLRESLQLFKPIKLKSLFKMNMSMFDMIIKLNTKFLPNKHESFDFPDNIQIKHALYSADNEQHSMPIVDYNPAYIYLTMLKKAYHNFALFFYDQYGGREIGVLLRPEILETRPFKYSSVEATKLAGTSHSLSTDNVVINMASLVEDFQIIGNGLVDKIIIKD</sequence>
<dbReference type="Pfam" id="PF17406">
    <property type="entry name" value="Nrap_D5"/>
    <property type="match status" value="1"/>
</dbReference>
<dbReference type="InterPro" id="IPR035082">
    <property type="entry name" value="Nrap_D1"/>
</dbReference>
<dbReference type="Pfam" id="PF03813">
    <property type="entry name" value="Nrap"/>
    <property type="match status" value="1"/>
</dbReference>
<dbReference type="PANTHER" id="PTHR17972:SF0">
    <property type="entry name" value="NUCLEOLAR PROTEIN 6"/>
    <property type="match status" value="1"/>
</dbReference>
<comment type="subcellular location">
    <subcellularLocation>
        <location evidence="1">Chromosome</location>
    </subcellularLocation>
    <subcellularLocation>
        <location evidence="2 10">Nucleus</location>
        <location evidence="2 10">Nucleolus</location>
    </subcellularLocation>
</comment>
<evidence type="ECO:0000256" key="3">
    <source>
        <dbReference type="ARBA" id="ARBA00006674"/>
    </source>
</evidence>
<feature type="domain" description="Nrap protein" evidence="15">
    <location>
        <begin position="768"/>
        <end position="919"/>
    </location>
</feature>